<evidence type="ECO:0000256" key="1">
    <source>
        <dbReference type="SAM" id="MobiDB-lite"/>
    </source>
</evidence>
<accession>A0A934HQC2</accession>
<evidence type="ECO:0000313" key="3">
    <source>
        <dbReference type="EMBL" id="MBI6628650.1"/>
    </source>
</evidence>
<comment type="caution">
    <text evidence="3">The sequence shown here is derived from an EMBL/GenBank/DDBJ whole genome shotgun (WGS) entry which is preliminary data.</text>
</comment>
<feature type="region of interest" description="Disordered" evidence="1">
    <location>
        <begin position="98"/>
        <end position="130"/>
    </location>
</feature>
<feature type="compositionally biased region" description="Acidic residues" evidence="1">
    <location>
        <begin position="100"/>
        <end position="110"/>
    </location>
</feature>
<dbReference type="AlphaFoldDB" id="A0A934HQC2"/>
<feature type="transmembrane region" description="Helical" evidence="2">
    <location>
        <begin position="6"/>
        <end position="31"/>
    </location>
</feature>
<proteinExistence type="predicted"/>
<dbReference type="PANTHER" id="PTHR34703">
    <property type="entry name" value="ANTIPORTER SUBUNIT MNHG2-RELATED"/>
    <property type="match status" value="1"/>
</dbReference>
<feature type="compositionally biased region" description="Basic and acidic residues" evidence="1">
    <location>
        <begin position="113"/>
        <end position="130"/>
    </location>
</feature>
<keyword evidence="4" id="KW-1185">Reference proteome</keyword>
<protein>
    <submittedName>
        <fullName evidence="3">Na+/H+ antiporter subunit G</fullName>
    </submittedName>
</protein>
<dbReference type="Pfam" id="PF03334">
    <property type="entry name" value="PhaG_MnhG_YufB"/>
    <property type="match status" value="1"/>
</dbReference>
<feature type="transmembrane region" description="Helical" evidence="2">
    <location>
        <begin position="43"/>
        <end position="63"/>
    </location>
</feature>
<feature type="transmembrane region" description="Helical" evidence="2">
    <location>
        <begin position="69"/>
        <end position="89"/>
    </location>
</feature>
<dbReference type="EMBL" id="JAEIJD010000001">
    <property type="protein sequence ID" value="MBI6628650.1"/>
    <property type="molecule type" value="Genomic_DNA"/>
</dbReference>
<evidence type="ECO:0000313" key="4">
    <source>
        <dbReference type="Proteomes" id="UP000613255"/>
    </source>
</evidence>
<dbReference type="GO" id="GO:0015385">
    <property type="term" value="F:sodium:proton antiporter activity"/>
    <property type="evidence" value="ECO:0007669"/>
    <property type="project" value="TreeGrafter"/>
</dbReference>
<organism evidence="3 4">
    <name type="scientific">Pontibaca salina</name>
    <dbReference type="NCBI Taxonomy" id="2795731"/>
    <lineage>
        <taxon>Bacteria</taxon>
        <taxon>Pseudomonadati</taxon>
        <taxon>Pseudomonadota</taxon>
        <taxon>Alphaproteobacteria</taxon>
        <taxon>Rhodobacterales</taxon>
        <taxon>Roseobacteraceae</taxon>
        <taxon>Pontibaca</taxon>
    </lineage>
</organism>
<keyword evidence="2" id="KW-0472">Membrane</keyword>
<dbReference type="NCBIfam" id="TIGR01300">
    <property type="entry name" value="CPA3_mnhG_phaG"/>
    <property type="match status" value="1"/>
</dbReference>
<keyword evidence="2" id="KW-0812">Transmembrane</keyword>
<gene>
    <name evidence="3" type="ORF">JAO82_02035</name>
</gene>
<evidence type="ECO:0000256" key="2">
    <source>
        <dbReference type="SAM" id="Phobius"/>
    </source>
</evidence>
<sequence length="130" mass="14256">MELIVEIVIAFFLVVSGIFGFTGSYGLIKLGDPMSRLHAPTKATTLGVGGLLLAAMASIYVFYEHVSLHELLITLFLFLAAPVTAHFIAKSHIHRHENAEDLPDPGDDPDWAVLHHDPEDVHRPSHGPED</sequence>
<keyword evidence="2" id="KW-1133">Transmembrane helix</keyword>
<dbReference type="RefSeq" id="WP_198684805.1">
    <property type="nucleotide sequence ID" value="NZ_JAEIJD010000001.1"/>
</dbReference>
<dbReference type="PANTHER" id="PTHR34703:SF1">
    <property type="entry name" value="ANTIPORTER SUBUNIT MNHG2-RELATED"/>
    <property type="match status" value="1"/>
</dbReference>
<reference evidence="3" key="1">
    <citation type="submission" date="2020-12" db="EMBL/GenBank/DDBJ databases">
        <title>Pontibaca salina gen. nov., sp. nov., isolated from marine sediment.</title>
        <authorList>
            <person name="Bo J."/>
            <person name="Wang S."/>
            <person name="Song X."/>
            <person name="Du Z."/>
        </authorList>
    </citation>
    <scope>NUCLEOTIDE SEQUENCE</scope>
    <source>
        <strain evidence="3">S1109L</strain>
    </source>
</reference>
<dbReference type="InterPro" id="IPR005133">
    <property type="entry name" value="PhaG_MnhG_YufB"/>
</dbReference>
<dbReference type="Proteomes" id="UP000613255">
    <property type="component" value="Unassembled WGS sequence"/>
</dbReference>
<dbReference type="NCBIfam" id="NF009316">
    <property type="entry name" value="PRK12674.1-5"/>
    <property type="match status" value="1"/>
</dbReference>
<name>A0A934HQC2_9RHOB</name>